<dbReference type="UniPathway" id="UPA00124"/>
<dbReference type="EC" id="5.1.3.13" evidence="3 7"/>
<comment type="similarity">
    <text evidence="7">Belongs to the dTDP-4-dehydrorhamnose 3,5-epimerase family.</text>
</comment>
<dbReference type="RefSeq" id="WP_099095061.1">
    <property type="nucleotide sequence ID" value="NZ_PDNU01000010.1"/>
</dbReference>
<evidence type="ECO:0000256" key="2">
    <source>
        <dbReference type="ARBA" id="ARBA00001997"/>
    </source>
</evidence>
<organism evidence="8 9">
    <name type="scientific">Teichococcus rhizosphaerae</name>
    <dbReference type="NCBI Taxonomy" id="1335062"/>
    <lineage>
        <taxon>Bacteria</taxon>
        <taxon>Pseudomonadati</taxon>
        <taxon>Pseudomonadota</taxon>
        <taxon>Alphaproteobacteria</taxon>
        <taxon>Acetobacterales</taxon>
        <taxon>Roseomonadaceae</taxon>
        <taxon>Roseomonas</taxon>
    </lineage>
</organism>
<name>A0A2C7ADF0_9PROT</name>
<comment type="catalytic activity">
    <reaction evidence="1 7">
        <text>dTDP-4-dehydro-6-deoxy-alpha-D-glucose = dTDP-4-dehydro-beta-L-rhamnose</text>
        <dbReference type="Rhea" id="RHEA:16969"/>
        <dbReference type="ChEBI" id="CHEBI:57649"/>
        <dbReference type="ChEBI" id="CHEBI:62830"/>
        <dbReference type="EC" id="5.1.3.13"/>
    </reaction>
</comment>
<keyword evidence="7" id="KW-0413">Isomerase</keyword>
<evidence type="ECO:0000256" key="5">
    <source>
        <dbReference type="PIRSR" id="PIRSR600888-1"/>
    </source>
</evidence>
<sequence length="188" mass="21536">MKFHKTPLQDAHVIEMEPRADERGFFARAFCEQEFAGAGLVSRYTQVNNSFNPRKGTLRGMHYQLPPAAEVKLVRCLRGALYDVIVDMRPDSPSYGQHFGIELSEDNRQMLYVPRGFAHGFITLRDDTEAFYMVSDAYMPGGERGLRFDDPHLGIDWPIQPELVSEKDRSWPLFDAGFHAVEQLRGVR</sequence>
<protein>
    <recommendedName>
        <fullName evidence="4 7">dTDP-4-dehydrorhamnose 3,5-epimerase</fullName>
        <ecNumber evidence="3 7">5.1.3.13</ecNumber>
    </recommendedName>
    <alternativeName>
        <fullName evidence="7">Thymidine diphospho-4-keto-rhamnose 3,5-epimerase</fullName>
    </alternativeName>
</protein>
<dbReference type="GO" id="GO:0019305">
    <property type="term" value="P:dTDP-rhamnose biosynthetic process"/>
    <property type="evidence" value="ECO:0007669"/>
    <property type="project" value="UniProtKB-UniRule"/>
</dbReference>
<dbReference type="Proteomes" id="UP000223527">
    <property type="component" value="Unassembled WGS sequence"/>
</dbReference>
<comment type="caution">
    <text evidence="8">The sequence shown here is derived from an EMBL/GenBank/DDBJ whole genome shotgun (WGS) entry which is preliminary data.</text>
</comment>
<dbReference type="CDD" id="cd00438">
    <property type="entry name" value="cupin_RmlC"/>
    <property type="match status" value="1"/>
</dbReference>
<dbReference type="AlphaFoldDB" id="A0A2C7ADF0"/>
<dbReference type="InterPro" id="IPR011051">
    <property type="entry name" value="RmlC_Cupin_sf"/>
</dbReference>
<dbReference type="PANTHER" id="PTHR21047:SF2">
    <property type="entry name" value="THYMIDINE DIPHOSPHO-4-KETO-RHAMNOSE 3,5-EPIMERASE"/>
    <property type="match status" value="1"/>
</dbReference>
<feature type="active site" description="Proton donor" evidence="5">
    <location>
        <position position="132"/>
    </location>
</feature>
<evidence type="ECO:0000313" key="8">
    <source>
        <dbReference type="EMBL" id="PHK95465.1"/>
    </source>
</evidence>
<dbReference type="GO" id="GO:0008830">
    <property type="term" value="F:dTDP-4-dehydrorhamnose 3,5-epimerase activity"/>
    <property type="evidence" value="ECO:0007669"/>
    <property type="project" value="UniProtKB-UniRule"/>
</dbReference>
<evidence type="ECO:0000256" key="7">
    <source>
        <dbReference type="RuleBase" id="RU364069"/>
    </source>
</evidence>
<evidence type="ECO:0000256" key="3">
    <source>
        <dbReference type="ARBA" id="ARBA00012098"/>
    </source>
</evidence>
<dbReference type="GO" id="GO:0005829">
    <property type="term" value="C:cytosol"/>
    <property type="evidence" value="ECO:0007669"/>
    <property type="project" value="TreeGrafter"/>
</dbReference>
<dbReference type="Gene3D" id="2.60.120.10">
    <property type="entry name" value="Jelly Rolls"/>
    <property type="match status" value="1"/>
</dbReference>
<feature type="site" description="Participates in a stacking interaction with the thymidine ring of dTDP-4-oxo-6-deoxyglucose" evidence="6">
    <location>
        <position position="138"/>
    </location>
</feature>
<dbReference type="PANTHER" id="PTHR21047">
    <property type="entry name" value="DTDP-6-DEOXY-D-GLUCOSE-3,5 EPIMERASE"/>
    <property type="match status" value="1"/>
</dbReference>
<dbReference type="InterPro" id="IPR000888">
    <property type="entry name" value="RmlC-like"/>
</dbReference>
<evidence type="ECO:0000313" key="9">
    <source>
        <dbReference type="Proteomes" id="UP000223527"/>
    </source>
</evidence>
<dbReference type="Pfam" id="PF00908">
    <property type="entry name" value="dTDP_sugar_isom"/>
    <property type="match status" value="1"/>
</dbReference>
<dbReference type="OrthoDB" id="9800680at2"/>
<comment type="function">
    <text evidence="2 7">Catalyzes the epimerization of the C3' and C5'positions of dTDP-6-deoxy-D-xylo-4-hexulose, forming dTDP-6-deoxy-L-lyxo-4-hexulose.</text>
</comment>
<comment type="pathway">
    <text evidence="7">Carbohydrate biosynthesis; dTDP-L-rhamnose biosynthesis.</text>
</comment>
<evidence type="ECO:0000256" key="4">
    <source>
        <dbReference type="ARBA" id="ARBA00019595"/>
    </source>
</evidence>
<proteinExistence type="inferred from homology"/>
<gene>
    <name evidence="8" type="primary">rfbC</name>
    <name evidence="8" type="ORF">CR162_08235</name>
</gene>
<dbReference type="NCBIfam" id="TIGR01221">
    <property type="entry name" value="rmlC"/>
    <property type="match status" value="1"/>
</dbReference>
<evidence type="ECO:0000256" key="6">
    <source>
        <dbReference type="PIRSR" id="PIRSR600888-3"/>
    </source>
</evidence>
<dbReference type="EMBL" id="PDNU01000010">
    <property type="protein sequence ID" value="PHK95465.1"/>
    <property type="molecule type" value="Genomic_DNA"/>
</dbReference>
<keyword evidence="9" id="KW-1185">Reference proteome</keyword>
<dbReference type="GO" id="GO:0000271">
    <property type="term" value="P:polysaccharide biosynthetic process"/>
    <property type="evidence" value="ECO:0007669"/>
    <property type="project" value="TreeGrafter"/>
</dbReference>
<reference evidence="8 9" key="1">
    <citation type="submission" date="2017-10" db="EMBL/GenBank/DDBJ databases">
        <authorList>
            <person name="Banno H."/>
            <person name="Chua N.-H."/>
        </authorList>
    </citation>
    <scope>NUCLEOTIDE SEQUENCE [LARGE SCALE GENOMIC DNA]</scope>
    <source>
        <strain evidence="8 9">YW11</strain>
    </source>
</reference>
<dbReference type="SUPFAM" id="SSF51182">
    <property type="entry name" value="RmlC-like cupins"/>
    <property type="match status" value="1"/>
</dbReference>
<dbReference type="InterPro" id="IPR014710">
    <property type="entry name" value="RmlC-like_jellyroll"/>
</dbReference>
<comment type="subunit">
    <text evidence="7">Homodimer.</text>
</comment>
<accession>A0A2C7ADF0</accession>
<feature type="active site" description="Proton acceptor" evidence="5">
    <location>
        <position position="62"/>
    </location>
</feature>
<evidence type="ECO:0000256" key="1">
    <source>
        <dbReference type="ARBA" id="ARBA00001298"/>
    </source>
</evidence>